<dbReference type="InterPro" id="IPR036465">
    <property type="entry name" value="vWFA_dom_sf"/>
</dbReference>
<evidence type="ECO:0000313" key="3">
    <source>
        <dbReference type="Proteomes" id="UP000176939"/>
    </source>
</evidence>
<reference evidence="2 3" key="1">
    <citation type="journal article" date="2016" name="Nat. Commun.">
        <title>Thousands of microbial genomes shed light on interconnected biogeochemical processes in an aquifer system.</title>
        <authorList>
            <person name="Anantharaman K."/>
            <person name="Brown C.T."/>
            <person name="Hug L.A."/>
            <person name="Sharon I."/>
            <person name="Castelle C.J."/>
            <person name="Probst A.J."/>
            <person name="Thomas B.C."/>
            <person name="Singh A."/>
            <person name="Wilkins M.J."/>
            <person name="Karaoz U."/>
            <person name="Brodie E.L."/>
            <person name="Williams K.H."/>
            <person name="Hubbard S.S."/>
            <person name="Banfield J.F."/>
        </authorList>
    </citation>
    <scope>NUCLEOTIDE SEQUENCE [LARGE SCALE GENOMIC DNA]</scope>
</reference>
<accession>A0A1F7X321</accession>
<dbReference type="SUPFAM" id="SSF140864">
    <property type="entry name" value="TROVE domain-like"/>
    <property type="match status" value="1"/>
</dbReference>
<name>A0A1F7X321_9BACT</name>
<protein>
    <submittedName>
        <fullName evidence="2">TROVE domain-containing protein</fullName>
    </submittedName>
</protein>
<dbReference type="AlphaFoldDB" id="A0A1F7X321"/>
<dbReference type="GO" id="GO:0070034">
    <property type="term" value="F:telomerase RNA binding"/>
    <property type="evidence" value="ECO:0007669"/>
    <property type="project" value="TreeGrafter"/>
</dbReference>
<dbReference type="EMBL" id="MGFQ01000027">
    <property type="protein sequence ID" value="OGM09089.1"/>
    <property type="molecule type" value="Genomic_DNA"/>
</dbReference>
<dbReference type="InterPro" id="IPR052652">
    <property type="entry name" value="Telomerase_Complex_Comp"/>
</dbReference>
<evidence type="ECO:0000259" key="1">
    <source>
        <dbReference type="PROSITE" id="PS50988"/>
    </source>
</evidence>
<dbReference type="Gene3D" id="3.40.50.410">
    <property type="entry name" value="von Willebrand factor, type A domain"/>
    <property type="match status" value="1"/>
</dbReference>
<dbReference type="SUPFAM" id="SSF53300">
    <property type="entry name" value="vWA-like"/>
    <property type="match status" value="1"/>
</dbReference>
<dbReference type="PROSITE" id="PS50988">
    <property type="entry name" value="TROVE"/>
    <property type="match status" value="1"/>
</dbReference>
<dbReference type="InterPro" id="IPR008858">
    <property type="entry name" value="TROVE_dom"/>
</dbReference>
<gene>
    <name evidence="2" type="ORF">A2Z67_03845</name>
</gene>
<dbReference type="GO" id="GO:0000722">
    <property type="term" value="P:telomere maintenance via recombination"/>
    <property type="evidence" value="ECO:0007669"/>
    <property type="project" value="TreeGrafter"/>
</dbReference>
<evidence type="ECO:0000313" key="2">
    <source>
        <dbReference type="EMBL" id="OGM09089.1"/>
    </source>
</evidence>
<proteinExistence type="predicted"/>
<comment type="caution">
    <text evidence="2">The sequence shown here is derived from an EMBL/GenBank/DDBJ whole genome shotgun (WGS) entry which is preliminary data.</text>
</comment>
<dbReference type="Pfam" id="PF05731">
    <property type="entry name" value="TROVE"/>
    <property type="match status" value="2"/>
</dbReference>
<sequence length="435" mass="49230">MAKLNIKPNPIFTHEGAKACHINPELQLKRSVMSCLLFEKEFYEDGESIADRIKNLIPQVAPEKVYQIALEARNQMKLRHMPLFIVREMARLEGYKKYVSDALFQVIQRADELSEFLAIYWKEGKKPLSAQVKKGLARAFVKFNAYQLAKYNRDGQVKLKDVLFLCHAKPETTEQAETWKKLVDGSLESPDTWEVALSSGGDKKEHWERLLKENKLGGLALLRNLRNFSESKVSESLIFNALEQMKTEKILPFRFISAAKYAPQWENKIEPIMLKCLEGKEKLKGKTALLIDGSGSMFGTPISAKSEIDRFEAATALAILIKEICEDPVIVVFSNNTYLVPSRRGFALRDAIYKSAEKSGTNTQNGINSCAQLGYDRLIILTDEQSHQSIHNPLKGTKGYVINVASAKNGIGYGNWIHIDGWSESVIDYISEYEK</sequence>
<dbReference type="Proteomes" id="UP000176939">
    <property type="component" value="Unassembled WGS sequence"/>
</dbReference>
<dbReference type="PANTHER" id="PTHR44791:SF1">
    <property type="entry name" value="TELOMERASE PROTEIN COMPONENT 1"/>
    <property type="match status" value="1"/>
</dbReference>
<dbReference type="PANTHER" id="PTHR44791">
    <property type="entry name" value="TELOMERASE PROTEIN COMPONENT 1 TEP1"/>
    <property type="match status" value="1"/>
</dbReference>
<dbReference type="InterPro" id="IPR037214">
    <property type="entry name" value="TROVE_dom_sf"/>
</dbReference>
<organism evidence="2 3">
    <name type="scientific">Candidatus Woesebacteria bacterium RBG_13_36_22</name>
    <dbReference type="NCBI Taxonomy" id="1802478"/>
    <lineage>
        <taxon>Bacteria</taxon>
        <taxon>Candidatus Woeseibacteriota</taxon>
    </lineage>
</organism>
<dbReference type="GO" id="GO:0003720">
    <property type="term" value="F:telomerase activity"/>
    <property type="evidence" value="ECO:0007669"/>
    <property type="project" value="TreeGrafter"/>
</dbReference>
<feature type="domain" description="TROVE" evidence="1">
    <location>
        <begin position="11"/>
        <end position="293"/>
    </location>
</feature>